<dbReference type="AlphaFoldDB" id="A0AAV7P523"/>
<name>A0AAV7P523_PLEWA</name>
<reference evidence="1" key="1">
    <citation type="journal article" date="2022" name="bioRxiv">
        <title>Sequencing and chromosome-scale assembly of the giantPleurodeles waltlgenome.</title>
        <authorList>
            <person name="Brown T."/>
            <person name="Elewa A."/>
            <person name="Iarovenko S."/>
            <person name="Subramanian E."/>
            <person name="Araus A.J."/>
            <person name="Petzold A."/>
            <person name="Susuki M."/>
            <person name="Suzuki K.-i.T."/>
            <person name="Hayashi T."/>
            <person name="Toyoda A."/>
            <person name="Oliveira C."/>
            <person name="Osipova E."/>
            <person name="Leigh N.D."/>
            <person name="Simon A."/>
            <person name="Yun M.H."/>
        </authorList>
    </citation>
    <scope>NUCLEOTIDE SEQUENCE</scope>
    <source>
        <strain evidence="1">20211129_DDA</strain>
        <tissue evidence="1">Liver</tissue>
    </source>
</reference>
<organism evidence="1 2">
    <name type="scientific">Pleurodeles waltl</name>
    <name type="common">Iberian ribbed newt</name>
    <dbReference type="NCBI Taxonomy" id="8319"/>
    <lineage>
        <taxon>Eukaryota</taxon>
        <taxon>Metazoa</taxon>
        <taxon>Chordata</taxon>
        <taxon>Craniata</taxon>
        <taxon>Vertebrata</taxon>
        <taxon>Euteleostomi</taxon>
        <taxon>Amphibia</taxon>
        <taxon>Batrachia</taxon>
        <taxon>Caudata</taxon>
        <taxon>Salamandroidea</taxon>
        <taxon>Salamandridae</taxon>
        <taxon>Pleurodelinae</taxon>
        <taxon>Pleurodeles</taxon>
    </lineage>
</organism>
<sequence length="153" mass="16300">MRTAPRGAAGPPGEDTVFGPAPEVRLFLFFSLHVGRGKDLQGTGLGGGSHPSGRQAHLLTAGRAPPLYAAECRPGHALFCCFFAQRAGAVPVRFLFSLHCSGQLIRDAGLSGTCSSPLKGRRETPNTADEMRHVRTGLRSHGELHQRSPSFIT</sequence>
<comment type="caution">
    <text evidence="1">The sequence shown here is derived from an EMBL/GenBank/DDBJ whole genome shotgun (WGS) entry which is preliminary data.</text>
</comment>
<evidence type="ECO:0000313" key="2">
    <source>
        <dbReference type="Proteomes" id="UP001066276"/>
    </source>
</evidence>
<accession>A0AAV7P523</accession>
<dbReference type="EMBL" id="JANPWB010000012">
    <property type="protein sequence ID" value="KAJ1120793.1"/>
    <property type="molecule type" value="Genomic_DNA"/>
</dbReference>
<proteinExistence type="predicted"/>
<dbReference type="Proteomes" id="UP001066276">
    <property type="component" value="Chromosome 8"/>
</dbReference>
<evidence type="ECO:0000313" key="1">
    <source>
        <dbReference type="EMBL" id="KAJ1120793.1"/>
    </source>
</evidence>
<keyword evidence="2" id="KW-1185">Reference proteome</keyword>
<gene>
    <name evidence="1" type="ORF">NDU88_008942</name>
</gene>
<protein>
    <submittedName>
        <fullName evidence="1">Uncharacterized protein</fullName>
    </submittedName>
</protein>